<dbReference type="PANTHER" id="PTHR39599">
    <property type="entry name" value="GPI-ANCHORED PROTEIN (EUROFUNG)-RELATED-RELATED"/>
    <property type="match status" value="1"/>
</dbReference>
<keyword evidence="3" id="KW-1185">Reference proteome</keyword>
<organism evidence="2 3">
    <name type="scientific">Lophiotrema nucula</name>
    <dbReference type="NCBI Taxonomy" id="690887"/>
    <lineage>
        <taxon>Eukaryota</taxon>
        <taxon>Fungi</taxon>
        <taxon>Dikarya</taxon>
        <taxon>Ascomycota</taxon>
        <taxon>Pezizomycotina</taxon>
        <taxon>Dothideomycetes</taxon>
        <taxon>Pleosporomycetidae</taxon>
        <taxon>Pleosporales</taxon>
        <taxon>Lophiotremataceae</taxon>
        <taxon>Lophiotrema</taxon>
    </lineage>
</organism>
<feature type="chain" id="PRO_5025516014" evidence="1">
    <location>
        <begin position="18"/>
        <end position="277"/>
    </location>
</feature>
<reference evidence="2" key="1">
    <citation type="journal article" date="2020" name="Stud. Mycol.">
        <title>101 Dothideomycetes genomes: a test case for predicting lifestyles and emergence of pathogens.</title>
        <authorList>
            <person name="Haridas S."/>
            <person name="Albert R."/>
            <person name="Binder M."/>
            <person name="Bloem J."/>
            <person name="Labutti K."/>
            <person name="Salamov A."/>
            <person name="Andreopoulos B."/>
            <person name="Baker S."/>
            <person name="Barry K."/>
            <person name="Bills G."/>
            <person name="Bluhm B."/>
            <person name="Cannon C."/>
            <person name="Castanera R."/>
            <person name="Culley D."/>
            <person name="Daum C."/>
            <person name="Ezra D."/>
            <person name="Gonzalez J."/>
            <person name="Henrissat B."/>
            <person name="Kuo A."/>
            <person name="Liang C."/>
            <person name="Lipzen A."/>
            <person name="Lutzoni F."/>
            <person name="Magnuson J."/>
            <person name="Mondo S."/>
            <person name="Nolan M."/>
            <person name="Ohm R."/>
            <person name="Pangilinan J."/>
            <person name="Park H.-J."/>
            <person name="Ramirez L."/>
            <person name="Alfaro M."/>
            <person name="Sun H."/>
            <person name="Tritt A."/>
            <person name="Yoshinaga Y."/>
            <person name="Zwiers L.-H."/>
            <person name="Turgeon B."/>
            <person name="Goodwin S."/>
            <person name="Spatafora J."/>
            <person name="Crous P."/>
            <person name="Grigoriev I."/>
        </authorList>
    </citation>
    <scope>NUCLEOTIDE SEQUENCE</scope>
    <source>
        <strain evidence="2">CBS 627.86</strain>
    </source>
</reference>
<name>A0A6A5ZNG6_9PLEO</name>
<dbReference type="EMBL" id="ML977313">
    <property type="protein sequence ID" value="KAF2120746.1"/>
    <property type="molecule type" value="Genomic_DNA"/>
</dbReference>
<keyword evidence="1" id="KW-0732">Signal</keyword>
<accession>A0A6A5ZNG6</accession>
<evidence type="ECO:0000313" key="2">
    <source>
        <dbReference type="EMBL" id="KAF2120746.1"/>
    </source>
</evidence>
<feature type="signal peptide" evidence="1">
    <location>
        <begin position="1"/>
        <end position="17"/>
    </location>
</feature>
<dbReference type="AlphaFoldDB" id="A0A6A5ZNG6"/>
<evidence type="ECO:0000313" key="3">
    <source>
        <dbReference type="Proteomes" id="UP000799770"/>
    </source>
</evidence>
<dbReference type="Proteomes" id="UP000799770">
    <property type="component" value="Unassembled WGS sequence"/>
</dbReference>
<evidence type="ECO:0000256" key="1">
    <source>
        <dbReference type="SAM" id="SignalP"/>
    </source>
</evidence>
<gene>
    <name evidence="2" type="ORF">BDV96DRAFT_628229</name>
</gene>
<protein>
    <submittedName>
        <fullName evidence="2">Uncharacterized protein</fullName>
    </submittedName>
</protein>
<dbReference type="PANTHER" id="PTHR39599:SF1">
    <property type="entry name" value="GPI-ANCHORED PROTEIN (EUROFUNG)"/>
    <property type="match status" value="1"/>
</dbReference>
<sequence length="277" mass="27570">MQNVLCALLLLLAAAFATPNSFAEFVAPILEEPSPTIDNETIADGGPELLRRQGDACATNYSNCNIIGFAGLCCRKSQVCSADAAGHPACCPSQAACTGTIGAIPIATGTVSSQSFVVVSTTSTTTVGGIFTGTATATGNGFQQSEGAGTRSWVSNAFFPIAYLPTTYTNAAACSSAYSSCQSDAARCTADLASGQQGVTISAPNGGATVTAIPSYGEASASSICSSLSQAACSGSWNVQACSTYGSGNGAVGRGCGYGQLYTVGAVAMGVAGQMLR</sequence>
<dbReference type="OrthoDB" id="5410926at2759"/>
<proteinExistence type="predicted"/>